<name>A0ABV5C1M3_9BACL</name>
<dbReference type="Proteomes" id="UP001580430">
    <property type="component" value="Unassembled WGS sequence"/>
</dbReference>
<sequence length="1144" mass="135428">MKEYDFHALLDDVEFEALAVDVIRVREDLEPNEFRRYPRGKDGGIDGYKYSDGTVIQAKKYKNDYNVLLRSLKKEVLKLHNLQPPRYILVTSVALTKNNQEEILDLFKGYIHSEKDIIGKVELNDYLLDPKFSAIEYKYQNLWMPSTAIFEHLLQNNILRAENNFNQFYLTEMKNNVCYYIKTKAYYKSLEIIDLNNCLLIYGEPGIGKTMLGYNIAFHYLMQDKDMDLFFTDTIEDVYKFYRPEKKQLFVVDDFLGVNYVNSKIKNGESKIYRMLNGIIGGNNHKIILISRKNILYEGMKLIQELKAILQNMSVELSSTILEDSDKTRILWSILRKSNLKYSQLHDVVMFSNRVVKSENFNPRLLNDTIHHISNCKDENVQAGQKLLRALANPDEVYELMYNHLNEISESAIYLGSCIAIFEHPVELNILRKCYGELQEKLPWRKWQSFDDALDQLSYSFCFVRDITFTQILSYMDFDVKITIVGFNNHSILGYWRNKIAKNLSLFGLNIIKNVDLMNSILFFSDKLLLMKLIDEHNNMEYMQKVIPEIIDKIAKDYERLDFIYLNGFEYQHEDYRFTDFYLSSDYTNSYIIKLRRILDLNEQFNSEKLRVVIAELKTYFINCLLKDDRHSLSDEEKYSVPEIVNKLIKQGFKIPDMKEILDSYRSKINFLKFYIVFYEFRDIYGEGFDDYLQKNNNAISKNLIWMIHDDYEHFMSDGLEFEIEQLLFDDISRVLEIYGVKVKNDLLKSIRKLERELNSDGYNVKWNRELSCFESATDKESNSNSNNPDFYEEDDNVEYFEDDFANYFIEVNSLKELLPYVPSHSSDWNELINVVGITNFEDNIIDEVYEDLFNGGSQWRGTYEMEPLFLAKIIEEYKHGNRIEGRISRFLGQMLSSIETDEFELLTKIAVSAQEHNERYFNRSNLKQWINFSNDEWDMCQKSDFLGYSNGWMYFISPEIHIYLLSQNINQYPHNKSKILNLSNWIFDDLELQSSFIYNLFVILIEFFEEECSEYFLSKIQPFIEKMKILNGTDQLAYGLFSVYESQEMSNRQEVDTEINDWVLLRFLEMLEVSFIEVTSDLSYELFQMIATTKTESESTINYEYCLAHSEKLAPLLNSSVEQIIEDDLIKIDDFIKKFFSLV</sequence>
<dbReference type="RefSeq" id="WP_375520569.1">
    <property type="nucleotide sequence ID" value="NZ_JBHIRY010000012.1"/>
</dbReference>
<dbReference type="Gene3D" id="3.40.50.300">
    <property type="entry name" value="P-loop containing nucleotide triphosphate hydrolases"/>
    <property type="match status" value="1"/>
</dbReference>
<protein>
    <recommendedName>
        <fullName evidence="1">Novel STAND NTPase 3 domain-containing protein</fullName>
    </recommendedName>
</protein>
<dbReference type="InterPro" id="IPR049050">
    <property type="entry name" value="nSTAND3"/>
</dbReference>
<keyword evidence="3" id="KW-1185">Reference proteome</keyword>
<dbReference type="SUPFAM" id="SSF52540">
    <property type="entry name" value="P-loop containing nucleoside triphosphate hydrolases"/>
    <property type="match status" value="1"/>
</dbReference>
<feature type="domain" description="Novel STAND NTPase 3" evidence="1">
    <location>
        <begin position="180"/>
        <end position="334"/>
    </location>
</feature>
<evidence type="ECO:0000259" key="1">
    <source>
        <dbReference type="Pfam" id="PF20720"/>
    </source>
</evidence>
<accession>A0ABV5C1M3</accession>
<dbReference type="InterPro" id="IPR027417">
    <property type="entry name" value="P-loop_NTPase"/>
</dbReference>
<reference evidence="2 3" key="1">
    <citation type="submission" date="2024-09" db="EMBL/GenBank/DDBJ databases">
        <title>Paenibacillus zeirhizospherea sp. nov., isolated from surface of the maize (Zea mays) roots in a horticulture field, Hungary.</title>
        <authorList>
            <person name="Marton D."/>
            <person name="Farkas M."/>
            <person name="Bedics A."/>
            <person name="Toth E."/>
            <person name="Tancsics A."/>
            <person name="Boka K."/>
            <person name="Marati G."/>
            <person name="Kriszt B."/>
            <person name="Cserhati M."/>
        </authorList>
    </citation>
    <scope>NUCLEOTIDE SEQUENCE [LARGE SCALE GENOMIC DNA]</scope>
    <source>
        <strain evidence="2 3">JCM 18446</strain>
    </source>
</reference>
<proteinExistence type="predicted"/>
<gene>
    <name evidence="2" type="ORF">ACE5LO_13580</name>
</gene>
<evidence type="ECO:0000313" key="3">
    <source>
        <dbReference type="Proteomes" id="UP001580430"/>
    </source>
</evidence>
<evidence type="ECO:0000313" key="2">
    <source>
        <dbReference type="EMBL" id="MFB5761423.1"/>
    </source>
</evidence>
<dbReference type="EMBL" id="JBHIRY010000012">
    <property type="protein sequence ID" value="MFB5761423.1"/>
    <property type="molecule type" value="Genomic_DNA"/>
</dbReference>
<comment type="caution">
    <text evidence="2">The sequence shown here is derived from an EMBL/GenBank/DDBJ whole genome shotgun (WGS) entry which is preliminary data.</text>
</comment>
<dbReference type="Pfam" id="PF20720">
    <property type="entry name" value="nSTAND3"/>
    <property type="match status" value="1"/>
</dbReference>
<organism evidence="2 3">
    <name type="scientific">Paenibacillus medicaginis</name>
    <dbReference type="NCBI Taxonomy" id="1470560"/>
    <lineage>
        <taxon>Bacteria</taxon>
        <taxon>Bacillati</taxon>
        <taxon>Bacillota</taxon>
        <taxon>Bacilli</taxon>
        <taxon>Bacillales</taxon>
        <taxon>Paenibacillaceae</taxon>
        <taxon>Paenibacillus</taxon>
    </lineage>
</organism>